<evidence type="ECO:0000313" key="4">
    <source>
        <dbReference type="EMBL" id="TCK61509.1"/>
    </source>
</evidence>
<dbReference type="EMBL" id="SMGD01000005">
    <property type="protein sequence ID" value="TCK61509.1"/>
    <property type="molecule type" value="Genomic_DNA"/>
</dbReference>
<dbReference type="AlphaFoldDB" id="A0A4R1KE28"/>
<keyword evidence="5" id="KW-1185">Reference proteome</keyword>
<keyword evidence="1 4" id="KW-0808">Transferase</keyword>
<dbReference type="InterPro" id="IPR050832">
    <property type="entry name" value="Bact_Acetyltransf"/>
</dbReference>
<organism evidence="4 5">
    <name type="scientific">Celerinatantimonas diazotrophica</name>
    <dbReference type="NCBI Taxonomy" id="412034"/>
    <lineage>
        <taxon>Bacteria</taxon>
        <taxon>Pseudomonadati</taxon>
        <taxon>Pseudomonadota</taxon>
        <taxon>Gammaproteobacteria</taxon>
        <taxon>Celerinatantimonadaceae</taxon>
        <taxon>Celerinatantimonas</taxon>
    </lineage>
</organism>
<dbReference type="Pfam" id="PF00583">
    <property type="entry name" value="Acetyltransf_1"/>
    <property type="match status" value="1"/>
</dbReference>
<dbReference type="OrthoDB" id="1821130at2"/>
<dbReference type="NCBIfam" id="NF002959">
    <property type="entry name" value="PRK03624.1"/>
    <property type="match status" value="1"/>
</dbReference>
<gene>
    <name evidence="4" type="ORF">EV690_0509</name>
</gene>
<protein>
    <submittedName>
        <fullName evidence="4">Acetyltransferase (GNAT) family protein</fullName>
    </submittedName>
</protein>
<dbReference type="Proteomes" id="UP000295565">
    <property type="component" value="Unassembled WGS sequence"/>
</dbReference>
<dbReference type="InterPro" id="IPR000182">
    <property type="entry name" value="GNAT_dom"/>
</dbReference>
<comment type="caution">
    <text evidence="4">The sequence shown here is derived from an EMBL/GenBank/DDBJ whole genome shotgun (WGS) entry which is preliminary data.</text>
</comment>
<proteinExistence type="predicted"/>
<keyword evidence="2" id="KW-0012">Acyltransferase</keyword>
<dbReference type="PROSITE" id="PS51186">
    <property type="entry name" value="GNAT"/>
    <property type="match status" value="1"/>
</dbReference>
<dbReference type="GO" id="GO:0016747">
    <property type="term" value="F:acyltransferase activity, transferring groups other than amino-acyl groups"/>
    <property type="evidence" value="ECO:0007669"/>
    <property type="project" value="InterPro"/>
</dbReference>
<reference evidence="4 5" key="1">
    <citation type="submission" date="2019-03" db="EMBL/GenBank/DDBJ databases">
        <title>Genomic Encyclopedia of Type Strains, Phase IV (KMG-IV): sequencing the most valuable type-strain genomes for metagenomic binning, comparative biology and taxonomic classification.</title>
        <authorList>
            <person name="Goeker M."/>
        </authorList>
    </citation>
    <scope>NUCLEOTIDE SEQUENCE [LARGE SCALE GENOMIC DNA]</scope>
    <source>
        <strain evidence="4 5">DSM 18577</strain>
    </source>
</reference>
<dbReference type="CDD" id="cd04301">
    <property type="entry name" value="NAT_SF"/>
    <property type="match status" value="1"/>
</dbReference>
<dbReference type="SUPFAM" id="SSF55729">
    <property type="entry name" value="Acyl-CoA N-acyltransferases (Nat)"/>
    <property type="match status" value="1"/>
</dbReference>
<dbReference type="RefSeq" id="WP_131911367.1">
    <property type="nucleotide sequence ID" value="NZ_OU594967.1"/>
</dbReference>
<dbReference type="PANTHER" id="PTHR43877">
    <property type="entry name" value="AMINOALKYLPHOSPHONATE N-ACETYLTRANSFERASE-RELATED-RELATED"/>
    <property type="match status" value="1"/>
</dbReference>
<evidence type="ECO:0000313" key="5">
    <source>
        <dbReference type="Proteomes" id="UP000295565"/>
    </source>
</evidence>
<sequence>MEIKAFEDRYKSDVIALWQACGLVVPQNDPAQDIERKLKVDPELFLIGVVDETVVATVMGGYEGHRGWINYLAVKPSQRHKGYGQAIMQAVEMRLRQKGCPKINLQVRSTNKAVIEFYSAIGYANDDVVGLGKRLEYDS</sequence>
<name>A0A4R1KE28_9GAMM</name>
<dbReference type="InterPro" id="IPR016181">
    <property type="entry name" value="Acyl_CoA_acyltransferase"/>
</dbReference>
<evidence type="ECO:0000256" key="1">
    <source>
        <dbReference type="ARBA" id="ARBA00022679"/>
    </source>
</evidence>
<evidence type="ECO:0000259" key="3">
    <source>
        <dbReference type="PROSITE" id="PS51186"/>
    </source>
</evidence>
<evidence type="ECO:0000256" key="2">
    <source>
        <dbReference type="ARBA" id="ARBA00023315"/>
    </source>
</evidence>
<dbReference type="Gene3D" id="3.40.630.30">
    <property type="match status" value="1"/>
</dbReference>
<accession>A0A4R1KE28</accession>
<dbReference type="PANTHER" id="PTHR43877:SF2">
    <property type="entry name" value="AMINOALKYLPHOSPHONATE N-ACETYLTRANSFERASE-RELATED"/>
    <property type="match status" value="1"/>
</dbReference>
<feature type="domain" description="N-acetyltransferase" evidence="3">
    <location>
        <begin position="1"/>
        <end position="139"/>
    </location>
</feature>